<keyword evidence="3" id="KW-0808">Transferase</keyword>
<keyword evidence="5" id="KW-0418">Kinase</keyword>
<dbReference type="PROSITE" id="PS00109">
    <property type="entry name" value="PROTEIN_KINASE_TYR"/>
    <property type="match status" value="1"/>
</dbReference>
<keyword evidence="4 7" id="KW-0547">Nucleotide-binding</keyword>
<evidence type="ECO:0000256" key="6">
    <source>
        <dbReference type="ARBA" id="ARBA00022840"/>
    </source>
</evidence>
<gene>
    <name evidence="10" type="ORF">GCM10011509_16860</name>
</gene>
<name>A0ABQ2F7B7_9MICO</name>
<dbReference type="CDD" id="cd14014">
    <property type="entry name" value="STKc_PknB_like"/>
    <property type="match status" value="1"/>
</dbReference>
<dbReference type="InterPro" id="IPR017441">
    <property type="entry name" value="Protein_kinase_ATP_BS"/>
</dbReference>
<evidence type="ECO:0000256" key="8">
    <source>
        <dbReference type="SAM" id="MobiDB-lite"/>
    </source>
</evidence>
<feature type="compositionally biased region" description="Low complexity" evidence="8">
    <location>
        <begin position="310"/>
        <end position="327"/>
    </location>
</feature>
<feature type="region of interest" description="Disordered" evidence="8">
    <location>
        <begin position="378"/>
        <end position="439"/>
    </location>
</feature>
<feature type="binding site" evidence="7">
    <location>
        <position position="39"/>
    </location>
    <ligand>
        <name>ATP</name>
        <dbReference type="ChEBI" id="CHEBI:30616"/>
    </ligand>
</feature>
<dbReference type="InterPro" id="IPR011009">
    <property type="entry name" value="Kinase-like_dom_sf"/>
</dbReference>
<dbReference type="PROSITE" id="PS50011">
    <property type="entry name" value="PROTEIN_KINASE_DOM"/>
    <property type="match status" value="1"/>
</dbReference>
<dbReference type="SUPFAM" id="SSF56112">
    <property type="entry name" value="Protein kinase-like (PK-like)"/>
    <property type="match status" value="1"/>
</dbReference>
<accession>A0ABQ2F7B7</accession>
<reference evidence="11" key="1">
    <citation type="journal article" date="2019" name="Int. J. Syst. Evol. Microbiol.">
        <title>The Global Catalogue of Microorganisms (GCM) 10K type strain sequencing project: providing services to taxonomists for standard genome sequencing and annotation.</title>
        <authorList>
            <consortium name="The Broad Institute Genomics Platform"/>
            <consortium name="The Broad Institute Genome Sequencing Center for Infectious Disease"/>
            <person name="Wu L."/>
            <person name="Ma J."/>
        </authorList>
    </citation>
    <scope>NUCLEOTIDE SEQUENCE [LARGE SCALE GENOMIC DNA]</scope>
    <source>
        <strain evidence="11">CGMCC 1.5362</strain>
    </source>
</reference>
<feature type="domain" description="Protein kinase" evidence="9">
    <location>
        <begin position="10"/>
        <end position="256"/>
    </location>
</feature>
<evidence type="ECO:0000313" key="11">
    <source>
        <dbReference type="Proteomes" id="UP000662111"/>
    </source>
</evidence>
<proteinExistence type="predicted"/>
<evidence type="ECO:0000259" key="9">
    <source>
        <dbReference type="PROSITE" id="PS50011"/>
    </source>
</evidence>
<keyword evidence="6 7" id="KW-0067">ATP-binding</keyword>
<evidence type="ECO:0000256" key="5">
    <source>
        <dbReference type="ARBA" id="ARBA00022777"/>
    </source>
</evidence>
<keyword evidence="2" id="KW-0723">Serine/threonine-protein kinase</keyword>
<evidence type="ECO:0000256" key="1">
    <source>
        <dbReference type="ARBA" id="ARBA00012513"/>
    </source>
</evidence>
<dbReference type="Gene3D" id="3.30.200.20">
    <property type="entry name" value="Phosphorylase Kinase, domain 1"/>
    <property type="match status" value="1"/>
</dbReference>
<evidence type="ECO:0000313" key="10">
    <source>
        <dbReference type="EMBL" id="GGK69088.1"/>
    </source>
</evidence>
<dbReference type="EC" id="2.7.11.1" evidence="1"/>
<sequence length="562" mass="57813">MEHAPQVPGYEVLGPLGQGASATVWRARRLGDGLVVALKVLTPAGGDVTEGLREAGLLAGVRHRHVVRLYDVLPLPDPATGRPVAVALATQLAGGGSLGQVLTRRRILSAGELVTALQPVAGALADLHAQGVVHGDLSTGNVLFLRDGMPLLADLGAARITGAPAGDPQGTGVRSGLVAPEVVEGFSPTQESDVYQLGAVAWLCLAGEPPGPPWSRGTLEELAPGLPAGLTDLVTQCLAPEPGDRPDAEEVALGLLAVATPEPVEVAPDADSGHDLTERLRRQAHEDLGPESQELSRPRWRAPWRRSRPDAGAAARGRPPTGRSARSGTHRRKRLREGAASPDRARLFAAAVVAVVLVLGAVVAGTRLGPGVLDLARAGSGESPSAVPSPPPSMAPPSMAPPSATEDEAVTGVAGAAADAEAPPSPTRSPLPEQGPVDLAPALQGLVDGRAEAWRTGDPALLDGVVADGSPALDTETAALADARDQGVRYPDVRFRVEAAEVVGQDDARLTVDALVLRDGLRAVGSDGGTVAEHPATTDDVRLVLTREGDAEPWRLWSWGPG</sequence>
<dbReference type="PANTHER" id="PTHR43289">
    <property type="entry name" value="MITOGEN-ACTIVATED PROTEIN KINASE KINASE KINASE 20-RELATED"/>
    <property type="match status" value="1"/>
</dbReference>
<evidence type="ECO:0000256" key="3">
    <source>
        <dbReference type="ARBA" id="ARBA00022679"/>
    </source>
</evidence>
<dbReference type="EMBL" id="BMLB01000003">
    <property type="protein sequence ID" value="GGK69088.1"/>
    <property type="molecule type" value="Genomic_DNA"/>
</dbReference>
<feature type="region of interest" description="Disordered" evidence="8">
    <location>
        <begin position="284"/>
        <end position="341"/>
    </location>
</feature>
<dbReference type="InterPro" id="IPR000719">
    <property type="entry name" value="Prot_kinase_dom"/>
</dbReference>
<dbReference type="PANTHER" id="PTHR43289:SF6">
    <property type="entry name" value="SERINE_THREONINE-PROTEIN KINASE NEKL-3"/>
    <property type="match status" value="1"/>
</dbReference>
<dbReference type="Pfam" id="PF00069">
    <property type="entry name" value="Pkinase"/>
    <property type="match status" value="1"/>
</dbReference>
<evidence type="ECO:0000256" key="2">
    <source>
        <dbReference type="ARBA" id="ARBA00022527"/>
    </source>
</evidence>
<dbReference type="Gene3D" id="1.10.510.10">
    <property type="entry name" value="Transferase(Phosphotransferase) domain 1"/>
    <property type="match status" value="1"/>
</dbReference>
<protein>
    <recommendedName>
        <fullName evidence="1">non-specific serine/threonine protein kinase</fullName>
        <ecNumber evidence="1">2.7.11.1</ecNumber>
    </recommendedName>
</protein>
<dbReference type="PROSITE" id="PS00107">
    <property type="entry name" value="PROTEIN_KINASE_ATP"/>
    <property type="match status" value="1"/>
</dbReference>
<dbReference type="InterPro" id="IPR008266">
    <property type="entry name" value="Tyr_kinase_AS"/>
</dbReference>
<dbReference type="Proteomes" id="UP000662111">
    <property type="component" value="Unassembled WGS sequence"/>
</dbReference>
<comment type="caution">
    <text evidence="10">The sequence shown here is derived from an EMBL/GenBank/DDBJ whole genome shotgun (WGS) entry which is preliminary data.</text>
</comment>
<feature type="compositionally biased region" description="Low complexity" evidence="8">
    <location>
        <begin position="410"/>
        <end position="422"/>
    </location>
</feature>
<evidence type="ECO:0000256" key="4">
    <source>
        <dbReference type="ARBA" id="ARBA00022741"/>
    </source>
</evidence>
<feature type="compositionally biased region" description="Pro residues" evidence="8">
    <location>
        <begin position="387"/>
        <end position="400"/>
    </location>
</feature>
<keyword evidence="11" id="KW-1185">Reference proteome</keyword>
<evidence type="ECO:0000256" key="7">
    <source>
        <dbReference type="PROSITE-ProRule" id="PRU10141"/>
    </source>
</evidence>
<organism evidence="10 11">
    <name type="scientific">Ornithinimicrobium pekingense</name>
    <dbReference type="NCBI Taxonomy" id="384677"/>
    <lineage>
        <taxon>Bacteria</taxon>
        <taxon>Bacillati</taxon>
        <taxon>Actinomycetota</taxon>
        <taxon>Actinomycetes</taxon>
        <taxon>Micrococcales</taxon>
        <taxon>Ornithinimicrobiaceae</taxon>
        <taxon>Ornithinimicrobium</taxon>
    </lineage>
</organism>